<dbReference type="SMART" id="SM00906">
    <property type="entry name" value="Fungal_trans"/>
    <property type="match status" value="1"/>
</dbReference>
<dbReference type="CDD" id="cd12148">
    <property type="entry name" value="fungal_TF_MHR"/>
    <property type="match status" value="1"/>
</dbReference>
<dbReference type="GO" id="GO:0003677">
    <property type="term" value="F:DNA binding"/>
    <property type="evidence" value="ECO:0007669"/>
    <property type="project" value="InterPro"/>
</dbReference>
<comment type="caution">
    <text evidence="6">The sequence shown here is derived from an EMBL/GenBank/DDBJ whole genome shotgun (WGS) entry which is preliminary data.</text>
</comment>
<feature type="non-terminal residue" evidence="6">
    <location>
        <position position="634"/>
    </location>
</feature>
<dbReference type="AlphaFoldDB" id="A0A9N8J7I9"/>
<organism evidence="6 7">
    <name type="scientific">Aureobasidium vineae</name>
    <dbReference type="NCBI Taxonomy" id="2773715"/>
    <lineage>
        <taxon>Eukaryota</taxon>
        <taxon>Fungi</taxon>
        <taxon>Dikarya</taxon>
        <taxon>Ascomycota</taxon>
        <taxon>Pezizomycotina</taxon>
        <taxon>Dothideomycetes</taxon>
        <taxon>Dothideomycetidae</taxon>
        <taxon>Dothideales</taxon>
        <taxon>Saccotheciaceae</taxon>
        <taxon>Aureobasidium</taxon>
    </lineage>
</organism>
<dbReference type="PANTHER" id="PTHR31001">
    <property type="entry name" value="UNCHARACTERIZED TRANSCRIPTIONAL REGULATORY PROTEIN"/>
    <property type="match status" value="1"/>
</dbReference>
<dbReference type="GO" id="GO:0006351">
    <property type="term" value="P:DNA-templated transcription"/>
    <property type="evidence" value="ECO:0007669"/>
    <property type="project" value="InterPro"/>
</dbReference>
<dbReference type="InterPro" id="IPR050613">
    <property type="entry name" value="Sec_Metabolite_Reg"/>
</dbReference>
<dbReference type="SUPFAM" id="SSF57701">
    <property type="entry name" value="Zn2/Cys6 DNA-binding domain"/>
    <property type="match status" value="1"/>
</dbReference>
<dbReference type="Pfam" id="PF00172">
    <property type="entry name" value="Zn_clus"/>
    <property type="match status" value="1"/>
</dbReference>
<dbReference type="PROSITE" id="PS50048">
    <property type="entry name" value="ZN2_CY6_FUNGAL_2"/>
    <property type="match status" value="1"/>
</dbReference>
<sequence>PEVVAREPLSHPKKAVTRGHSCVACAHRKVRCDGQRPCSTCRKSDTPCLSKPVQSARARRARTTRDSTATLTTTPSSSNFVETTVSEHLPTLTGEEDSELDFGPIPSTSPHSMSVEGLLFGRSLINLSDQHPTASRIFWLWSTYLENVNPAVKMLHIPTVQPLILNAASDPKKQISAPKQALCFAIYLVAIGSVPQCIHAEAERIMDQPINELINLYTGLAQQALVNACFLQTPNFITLQALTLFLVAQRARTDSQTLWQLTGVAIRSAQQLGYHREKALKSPSVSVFQAELRRRLWWELTLLESFAAKQCGVTSMLYSRSSWDTNRPLNVNDSDLHPEMRQISEVRGITEMSFCSARFEIGELTMAYTSPDWQSSQDMSQADAAIQKLQQRLEDRLLKYCDPSIPMHRMLQMFGRGALARIRLTLRRHQMFAKSGLSLEQRDCTFLLCLQLAEAPNRFAKDPTIQKFLWQANAFFPLDAFMFLLGEIAYRTVGQPLPAPLETVWAEVEKSYESQPRLLCDESNAIYNAVRNLTLKAWEKSKSDRNVEQPVPHFIRMLQSKLPNNRAVEKASHTASESTISPGNMTTNTFDGSEFDFDLDSLDTSWSKIAIPDDPEFWEYWQQFATDVPGLPII</sequence>
<proteinExistence type="predicted"/>
<feature type="non-terminal residue" evidence="6">
    <location>
        <position position="1"/>
    </location>
</feature>
<dbReference type="GO" id="GO:0000981">
    <property type="term" value="F:DNA-binding transcription factor activity, RNA polymerase II-specific"/>
    <property type="evidence" value="ECO:0007669"/>
    <property type="project" value="InterPro"/>
</dbReference>
<dbReference type="InterPro" id="IPR036864">
    <property type="entry name" value="Zn2-C6_fun-type_DNA-bd_sf"/>
</dbReference>
<dbReference type="GO" id="GO:0005634">
    <property type="term" value="C:nucleus"/>
    <property type="evidence" value="ECO:0007669"/>
    <property type="project" value="UniProtKB-SubCell"/>
</dbReference>
<feature type="compositionally biased region" description="Low complexity" evidence="4">
    <location>
        <begin position="66"/>
        <end position="77"/>
    </location>
</feature>
<keyword evidence="7" id="KW-1185">Reference proteome</keyword>
<keyword evidence="3" id="KW-0539">Nucleus</keyword>
<evidence type="ECO:0000256" key="1">
    <source>
        <dbReference type="ARBA" id="ARBA00004123"/>
    </source>
</evidence>
<dbReference type="EMBL" id="CAIJEN010000001">
    <property type="protein sequence ID" value="CAD0082355.1"/>
    <property type="molecule type" value="Genomic_DNA"/>
</dbReference>
<dbReference type="CDD" id="cd00067">
    <property type="entry name" value="GAL4"/>
    <property type="match status" value="1"/>
</dbReference>
<evidence type="ECO:0000259" key="5">
    <source>
        <dbReference type="PROSITE" id="PS50048"/>
    </source>
</evidence>
<gene>
    <name evidence="6" type="ORF">AWRI4619_LOCUS922</name>
</gene>
<feature type="region of interest" description="Disordered" evidence="4">
    <location>
        <begin position="52"/>
        <end position="77"/>
    </location>
</feature>
<dbReference type="Pfam" id="PF04082">
    <property type="entry name" value="Fungal_trans"/>
    <property type="match status" value="1"/>
</dbReference>
<evidence type="ECO:0000313" key="7">
    <source>
        <dbReference type="Proteomes" id="UP000716446"/>
    </source>
</evidence>
<protein>
    <recommendedName>
        <fullName evidence="5">Zn(2)-C6 fungal-type domain-containing protein</fullName>
    </recommendedName>
</protein>
<dbReference type="SMART" id="SM00066">
    <property type="entry name" value="GAL4"/>
    <property type="match status" value="1"/>
</dbReference>
<dbReference type="PANTHER" id="PTHR31001:SF85">
    <property type="entry name" value="ZN(II)2CYS6 TRANSCRIPTION FACTOR (EUROFUNG)"/>
    <property type="match status" value="1"/>
</dbReference>
<reference evidence="6" key="1">
    <citation type="submission" date="2020-06" db="EMBL/GenBank/DDBJ databases">
        <authorList>
            <person name="Onetto C."/>
        </authorList>
    </citation>
    <scope>NUCLEOTIDE SEQUENCE</scope>
</reference>
<feature type="domain" description="Zn(2)-C6 fungal-type" evidence="5">
    <location>
        <begin position="21"/>
        <end position="48"/>
    </location>
</feature>
<dbReference type="InterPro" id="IPR007219">
    <property type="entry name" value="XnlR_reg_dom"/>
</dbReference>
<dbReference type="GO" id="GO:0008270">
    <property type="term" value="F:zinc ion binding"/>
    <property type="evidence" value="ECO:0007669"/>
    <property type="project" value="InterPro"/>
</dbReference>
<evidence type="ECO:0000256" key="2">
    <source>
        <dbReference type="ARBA" id="ARBA00022723"/>
    </source>
</evidence>
<evidence type="ECO:0000256" key="3">
    <source>
        <dbReference type="ARBA" id="ARBA00023242"/>
    </source>
</evidence>
<dbReference type="Proteomes" id="UP000716446">
    <property type="component" value="Unassembled WGS sequence"/>
</dbReference>
<evidence type="ECO:0000256" key="4">
    <source>
        <dbReference type="SAM" id="MobiDB-lite"/>
    </source>
</evidence>
<evidence type="ECO:0000313" key="6">
    <source>
        <dbReference type="EMBL" id="CAD0082355.1"/>
    </source>
</evidence>
<dbReference type="Gene3D" id="4.10.240.10">
    <property type="entry name" value="Zn(2)-C6 fungal-type DNA-binding domain"/>
    <property type="match status" value="1"/>
</dbReference>
<dbReference type="PROSITE" id="PS00463">
    <property type="entry name" value="ZN2_CY6_FUNGAL_1"/>
    <property type="match status" value="1"/>
</dbReference>
<comment type="subcellular location">
    <subcellularLocation>
        <location evidence="1">Nucleus</location>
    </subcellularLocation>
</comment>
<keyword evidence="2" id="KW-0479">Metal-binding</keyword>
<name>A0A9N8J7I9_9PEZI</name>
<dbReference type="InterPro" id="IPR001138">
    <property type="entry name" value="Zn2Cys6_DnaBD"/>
</dbReference>
<accession>A0A9N8J7I9</accession>